<dbReference type="GO" id="GO:0000175">
    <property type="term" value="F:3'-5'-RNA exonuclease activity"/>
    <property type="evidence" value="ECO:0000318"/>
    <property type="project" value="GO_Central"/>
</dbReference>
<dbReference type="SUPFAM" id="SSF55666">
    <property type="entry name" value="Ribonuclease PH domain 2-like"/>
    <property type="match status" value="2"/>
</dbReference>
<dbReference type="STRING" id="10228.B3S0I5"/>
<evidence type="ECO:0000256" key="1">
    <source>
        <dbReference type="ARBA" id="ARBA00007404"/>
    </source>
</evidence>
<evidence type="ECO:0000313" key="10">
    <source>
        <dbReference type="EMBL" id="EDV24014.1"/>
    </source>
</evidence>
<evidence type="ECO:0000259" key="9">
    <source>
        <dbReference type="PROSITE" id="PS50126"/>
    </source>
</evidence>
<dbReference type="AlphaFoldDB" id="B3S0I5"/>
<evidence type="ECO:0000256" key="2">
    <source>
        <dbReference type="ARBA" id="ARBA00012416"/>
    </source>
</evidence>
<dbReference type="SUPFAM" id="SSF50249">
    <property type="entry name" value="Nucleic acid-binding proteins"/>
    <property type="match status" value="1"/>
</dbReference>
<dbReference type="EMBL" id="DS985246">
    <property type="protein sequence ID" value="EDV24014.1"/>
    <property type="molecule type" value="Genomic_DNA"/>
</dbReference>
<dbReference type="InterPro" id="IPR027408">
    <property type="entry name" value="PNPase/RNase_PH_dom_sf"/>
</dbReference>
<organism evidence="10 11">
    <name type="scientific">Trichoplax adhaerens</name>
    <name type="common">Trichoplax reptans</name>
    <dbReference type="NCBI Taxonomy" id="10228"/>
    <lineage>
        <taxon>Eukaryota</taxon>
        <taxon>Metazoa</taxon>
        <taxon>Placozoa</taxon>
        <taxon>Uniplacotomia</taxon>
        <taxon>Trichoplacea</taxon>
        <taxon>Trichoplacidae</taxon>
        <taxon>Trichoplax</taxon>
    </lineage>
</organism>
<reference evidence="10 11" key="1">
    <citation type="journal article" date="2008" name="Nature">
        <title>The Trichoplax genome and the nature of placozoans.</title>
        <authorList>
            <person name="Srivastava M."/>
            <person name="Begovic E."/>
            <person name="Chapman J."/>
            <person name="Putnam N.H."/>
            <person name="Hellsten U."/>
            <person name="Kawashima T."/>
            <person name="Kuo A."/>
            <person name="Mitros T."/>
            <person name="Salamov A."/>
            <person name="Carpenter M.L."/>
            <person name="Signorovitch A.Y."/>
            <person name="Moreno M.A."/>
            <person name="Kamm K."/>
            <person name="Grimwood J."/>
            <person name="Schmutz J."/>
            <person name="Shapiro H."/>
            <person name="Grigoriev I.V."/>
            <person name="Buss L.W."/>
            <person name="Schierwater B."/>
            <person name="Dellaporta S.L."/>
            <person name="Rokhsar D.S."/>
        </authorList>
    </citation>
    <scope>NUCLEOTIDE SEQUENCE [LARGE SCALE GENOMIC DNA]</scope>
    <source>
        <strain evidence="10 11">Grell-BS-1999</strain>
    </source>
</reference>
<protein>
    <recommendedName>
        <fullName evidence="2">polyribonucleotide nucleotidyltransferase</fullName>
        <ecNumber evidence="2">2.7.7.8</ecNumber>
    </recommendedName>
    <alternativeName>
        <fullName evidence="6">Polynucleotide phosphorylase 1</fullName>
    </alternativeName>
</protein>
<evidence type="ECO:0000313" key="11">
    <source>
        <dbReference type="Proteomes" id="UP000009022"/>
    </source>
</evidence>
<dbReference type="HOGENOM" id="CLU_004217_2_2_1"/>
<dbReference type="Gene3D" id="3.30.1370.10">
    <property type="entry name" value="K Homology domain, type 1"/>
    <property type="match status" value="1"/>
</dbReference>
<evidence type="ECO:0000256" key="3">
    <source>
        <dbReference type="ARBA" id="ARBA00022679"/>
    </source>
</evidence>
<dbReference type="FunFam" id="3.30.230.70:FF:000084">
    <property type="entry name" value="Predicted protein"/>
    <property type="match status" value="1"/>
</dbReference>
<evidence type="ECO:0000256" key="5">
    <source>
        <dbReference type="ARBA" id="ARBA00022884"/>
    </source>
</evidence>
<dbReference type="InterPro" id="IPR036612">
    <property type="entry name" value="KH_dom_type_1_sf"/>
</dbReference>
<dbReference type="eggNOG" id="KOG1067">
    <property type="taxonomic scope" value="Eukaryota"/>
</dbReference>
<dbReference type="Pfam" id="PF03725">
    <property type="entry name" value="RNase_PH_C"/>
    <property type="match status" value="1"/>
</dbReference>
<dbReference type="Gene3D" id="2.40.50.140">
    <property type="entry name" value="Nucleic acid-binding proteins"/>
    <property type="match status" value="1"/>
</dbReference>
<dbReference type="Gene3D" id="1.10.10.400">
    <property type="entry name" value="Polyribonucleotide nucleotidyltransferase, RNA-binding domain"/>
    <property type="match status" value="1"/>
</dbReference>
<dbReference type="GO" id="GO:0004654">
    <property type="term" value="F:polyribonucleotide nucleotidyltransferase activity"/>
    <property type="evidence" value="ECO:0000318"/>
    <property type="project" value="GO_Central"/>
</dbReference>
<dbReference type="KEGG" id="tad:TRIADDRAFT_57060"/>
<proteinExistence type="inferred from homology"/>
<dbReference type="GO" id="GO:0005829">
    <property type="term" value="C:cytosol"/>
    <property type="evidence" value="ECO:0000318"/>
    <property type="project" value="GO_Central"/>
</dbReference>
<dbReference type="OrthoDB" id="437922at2759"/>
<dbReference type="OMA" id="RFMFHYN"/>
<keyword evidence="5 7" id="KW-0694">RNA-binding</keyword>
<dbReference type="PROSITE" id="PS50084">
    <property type="entry name" value="KH_TYPE_1"/>
    <property type="match status" value="1"/>
</dbReference>
<dbReference type="RefSeq" id="XP_002113540.1">
    <property type="nucleotide sequence ID" value="XM_002113504.1"/>
</dbReference>
<dbReference type="FunFam" id="2.40.50.140:FF:000113">
    <property type="entry name" value="polyribonucleotide nucleotidyltransferase 1, mitochondrial"/>
    <property type="match status" value="1"/>
</dbReference>
<dbReference type="PANTHER" id="PTHR11252">
    <property type="entry name" value="POLYRIBONUCLEOTIDE NUCLEOTIDYLTRANSFERASE"/>
    <property type="match status" value="1"/>
</dbReference>
<dbReference type="GO" id="GO:0005739">
    <property type="term" value="C:mitochondrion"/>
    <property type="evidence" value="ECO:0000318"/>
    <property type="project" value="GO_Central"/>
</dbReference>
<evidence type="ECO:0000256" key="7">
    <source>
        <dbReference type="PROSITE-ProRule" id="PRU00117"/>
    </source>
</evidence>
<dbReference type="Proteomes" id="UP000009022">
    <property type="component" value="Unassembled WGS sequence"/>
</dbReference>
<dbReference type="SUPFAM" id="SSF46915">
    <property type="entry name" value="Polynucleotide phosphorylase/guanosine pentaphosphate synthase (PNPase/GPSI), domain 3"/>
    <property type="match status" value="1"/>
</dbReference>
<dbReference type="InterPro" id="IPR036456">
    <property type="entry name" value="PNPase_PH_RNA-bd_sf"/>
</dbReference>
<dbReference type="Gene3D" id="3.30.230.70">
    <property type="entry name" value="GHMP Kinase, N-terminal domain"/>
    <property type="match status" value="4"/>
</dbReference>
<comment type="similarity">
    <text evidence="1">Belongs to the polyribonucleotide nucleotidyltransferase family.</text>
</comment>
<dbReference type="InterPro" id="IPR012340">
    <property type="entry name" value="NA-bd_OB-fold"/>
</dbReference>
<dbReference type="InterPro" id="IPR012162">
    <property type="entry name" value="PNPase"/>
</dbReference>
<evidence type="ECO:0000256" key="8">
    <source>
        <dbReference type="SAM" id="MobiDB-lite"/>
    </source>
</evidence>
<sequence>MPLSSLSRLANIISYNSQAYRYGLKIHRYCREITRRYNHAHTGCLTTVSGNSEIKFSCGKLATIADGSVLVETGSTAVLVTAVMSRATTSYAGFAPLRVDYREKASATGKIPVNFFKRELGPSEREILASRSIDRSIRSSFQRGMPQEVQIVCSLMSADAERDTIVPAINGGAVRVGYINDEVIINPTRVELYQSKLDLVIVASAKGLVMLEGTASELPDAGVLKAITYGLEEAQNVVKAVEDFGHRYGKDKTNLTFYRLDESIKEGAYNLIGDQINDIMLDFSHKKLSRDRAARKVVDENFKTLQEMFPNADNFQLSDSFSSVTKRCITQNVMTKSIRCDGRGLNDLRPIDAEINIFPALHGSSLFKRGESQFPPYANNEIGRVMENSRREIGHGTLAKNALRSVVSDDFPFTVRLTGQVLMSNGSTSMASACGGSLALMDAGVPISRHIAGVAMGLVANPSDDGSKFNYKILTDIAGIEDYFGEMDFKIAGSREGITSLQADFKVTGVSMELIEEAIKKSAVARGKVLDIMYGVIDKPRLDVKSSAPVFDIVDVPAGKRFSIVGLGGVTIKGLQEEYGCDINFVDEDKVSIYAPSAKALANVKQRIEELMADLKEPDLKFSQIYTGKIVDIKNFGVMLEMEPNTQPILLHVSQLDHRRVSRPELLGYSIGHEMTVKCFGRDPITNRYRLSRKALLPALSSSIFPPNSSTDPKKKETPSKDDIKGMEELIGSHSEHEQEQ</sequence>
<keyword evidence="3" id="KW-0808">Transferase</keyword>
<dbReference type="EC" id="2.7.7.8" evidence="2"/>
<dbReference type="InterPro" id="IPR015847">
    <property type="entry name" value="ExoRNase_PH_dom2"/>
</dbReference>
<dbReference type="GO" id="GO:0000958">
    <property type="term" value="P:mitochondrial mRNA catabolic process"/>
    <property type="evidence" value="ECO:0000318"/>
    <property type="project" value="GO_Central"/>
</dbReference>
<dbReference type="PROSITE" id="PS50126">
    <property type="entry name" value="S1"/>
    <property type="match status" value="1"/>
</dbReference>
<dbReference type="SUPFAM" id="SSF54211">
    <property type="entry name" value="Ribosomal protein S5 domain 2-like"/>
    <property type="match status" value="2"/>
</dbReference>
<dbReference type="Pfam" id="PF00013">
    <property type="entry name" value="KH_1"/>
    <property type="match status" value="1"/>
</dbReference>
<evidence type="ECO:0000256" key="4">
    <source>
        <dbReference type="ARBA" id="ARBA00022695"/>
    </source>
</evidence>
<feature type="domain" description="S1 motif" evidence="9">
    <location>
        <begin position="623"/>
        <end position="694"/>
    </location>
</feature>
<dbReference type="PhylomeDB" id="B3S0I5"/>
<dbReference type="GO" id="GO:0003723">
    <property type="term" value="F:RNA binding"/>
    <property type="evidence" value="ECO:0007669"/>
    <property type="project" value="UniProtKB-UniRule"/>
</dbReference>
<dbReference type="GeneID" id="6754753"/>
<feature type="region of interest" description="Disordered" evidence="8">
    <location>
        <begin position="702"/>
        <end position="741"/>
    </location>
</feature>
<dbReference type="SUPFAM" id="SSF54791">
    <property type="entry name" value="Eukaryotic type KH-domain (KH-domain type I)"/>
    <property type="match status" value="1"/>
</dbReference>
<feature type="compositionally biased region" description="Polar residues" evidence="8">
    <location>
        <begin position="702"/>
        <end position="711"/>
    </location>
</feature>
<dbReference type="InterPro" id="IPR020568">
    <property type="entry name" value="Ribosomal_Su5_D2-typ_SF"/>
</dbReference>
<dbReference type="SMART" id="SM00322">
    <property type="entry name" value="KH"/>
    <property type="match status" value="1"/>
</dbReference>
<gene>
    <name evidence="10" type="ORF">TRIADDRAFT_57060</name>
</gene>
<feature type="compositionally biased region" description="Basic and acidic residues" evidence="8">
    <location>
        <begin position="712"/>
        <end position="728"/>
    </location>
</feature>
<accession>B3S0I5</accession>
<keyword evidence="11" id="KW-1185">Reference proteome</keyword>
<dbReference type="InterPro" id="IPR004087">
    <property type="entry name" value="KH_dom"/>
</dbReference>
<dbReference type="CTD" id="6754753"/>
<evidence type="ECO:0000256" key="6">
    <source>
        <dbReference type="ARBA" id="ARBA00031451"/>
    </source>
</evidence>
<dbReference type="InterPro" id="IPR003029">
    <property type="entry name" value="S1_domain"/>
</dbReference>
<keyword evidence="4" id="KW-0548">Nucleotidyltransferase</keyword>
<dbReference type="InterPro" id="IPR004088">
    <property type="entry name" value="KH_dom_type_1"/>
</dbReference>
<dbReference type="GO" id="GO:0000965">
    <property type="term" value="P:mitochondrial RNA 3'-end processing"/>
    <property type="evidence" value="ECO:0000318"/>
    <property type="project" value="GO_Central"/>
</dbReference>
<name>B3S0I5_TRIAD</name>
<dbReference type="CDD" id="cd09033">
    <property type="entry name" value="KH-I_PNPT1"/>
    <property type="match status" value="1"/>
</dbReference>
<dbReference type="FunFam" id="1.10.10.400:FF:000001">
    <property type="entry name" value="Polyribonucleotide nucleotidyltransferase 1, mitochondrial"/>
    <property type="match status" value="1"/>
</dbReference>
<dbReference type="InterPro" id="IPR001247">
    <property type="entry name" value="ExoRNase_PH_dom1"/>
</dbReference>
<dbReference type="Pfam" id="PF01138">
    <property type="entry name" value="RNase_PH"/>
    <property type="match status" value="2"/>
</dbReference>
<dbReference type="PANTHER" id="PTHR11252:SF0">
    <property type="entry name" value="POLYRIBONUCLEOTIDE NUCLEOTIDYLTRANSFERASE 1, MITOCHONDRIAL"/>
    <property type="match status" value="1"/>
</dbReference>
<dbReference type="InterPro" id="IPR036345">
    <property type="entry name" value="ExoRNase_PH_dom2_sf"/>
</dbReference>
<dbReference type="InParanoid" id="B3S0I5"/>
<dbReference type="FunCoup" id="B3S0I5">
    <property type="interactions" value="1728"/>
</dbReference>